<accession>A0AAD6PV09</accession>
<evidence type="ECO:0000256" key="1">
    <source>
        <dbReference type="SAM" id="MobiDB-lite"/>
    </source>
</evidence>
<keyword evidence="3" id="KW-1185">Reference proteome</keyword>
<dbReference type="Proteomes" id="UP001164929">
    <property type="component" value="Chromosome 17"/>
</dbReference>
<organism evidence="2 3">
    <name type="scientific">Populus alba x Populus x berolinensis</name>
    <dbReference type="NCBI Taxonomy" id="444605"/>
    <lineage>
        <taxon>Eukaryota</taxon>
        <taxon>Viridiplantae</taxon>
        <taxon>Streptophyta</taxon>
        <taxon>Embryophyta</taxon>
        <taxon>Tracheophyta</taxon>
        <taxon>Spermatophyta</taxon>
        <taxon>Magnoliopsida</taxon>
        <taxon>eudicotyledons</taxon>
        <taxon>Gunneridae</taxon>
        <taxon>Pentapetalae</taxon>
        <taxon>rosids</taxon>
        <taxon>fabids</taxon>
        <taxon>Malpighiales</taxon>
        <taxon>Salicaceae</taxon>
        <taxon>Saliceae</taxon>
        <taxon>Populus</taxon>
    </lineage>
</organism>
<comment type="caution">
    <text evidence="2">The sequence shown here is derived from an EMBL/GenBank/DDBJ whole genome shotgun (WGS) entry which is preliminary data.</text>
</comment>
<evidence type="ECO:0000313" key="3">
    <source>
        <dbReference type="Proteomes" id="UP001164929"/>
    </source>
</evidence>
<gene>
    <name evidence="2" type="ORF">NC653_038580</name>
</gene>
<feature type="region of interest" description="Disordered" evidence="1">
    <location>
        <begin position="48"/>
        <end position="75"/>
    </location>
</feature>
<dbReference type="AlphaFoldDB" id="A0AAD6PV09"/>
<proteinExistence type="predicted"/>
<feature type="region of interest" description="Disordered" evidence="1">
    <location>
        <begin position="1"/>
        <end position="30"/>
    </location>
</feature>
<feature type="compositionally biased region" description="Polar residues" evidence="1">
    <location>
        <begin position="1"/>
        <end position="12"/>
    </location>
</feature>
<protein>
    <submittedName>
        <fullName evidence="2">Uncharacterized protein</fullName>
    </submittedName>
</protein>
<evidence type="ECO:0000313" key="2">
    <source>
        <dbReference type="EMBL" id="KAJ6960597.1"/>
    </source>
</evidence>
<dbReference type="EMBL" id="JAQIZT010000017">
    <property type="protein sequence ID" value="KAJ6960597.1"/>
    <property type="molecule type" value="Genomic_DNA"/>
</dbReference>
<name>A0AAD6PV09_9ROSI</name>
<reference evidence="2" key="1">
    <citation type="journal article" date="2023" name="Mol. Ecol. Resour.">
        <title>Chromosome-level genome assembly of a triploid poplar Populus alba 'Berolinensis'.</title>
        <authorList>
            <person name="Chen S."/>
            <person name="Yu Y."/>
            <person name="Wang X."/>
            <person name="Wang S."/>
            <person name="Zhang T."/>
            <person name="Zhou Y."/>
            <person name="He R."/>
            <person name="Meng N."/>
            <person name="Wang Y."/>
            <person name="Liu W."/>
            <person name="Liu Z."/>
            <person name="Liu J."/>
            <person name="Guo Q."/>
            <person name="Huang H."/>
            <person name="Sederoff R.R."/>
            <person name="Wang G."/>
            <person name="Qu G."/>
            <person name="Chen S."/>
        </authorList>
    </citation>
    <scope>NUCLEOTIDE SEQUENCE</scope>
    <source>
        <strain evidence="2">SC-2020</strain>
    </source>
</reference>
<sequence>MMQDKPGTTTQEEAIIQPDEQPTSNTLAGTPCKNPCTAGIHARKLRNFQANGSSSNPTANNFQRGGSHQEDIDVT</sequence>
<feature type="compositionally biased region" description="Polar residues" evidence="1">
    <location>
        <begin position="48"/>
        <end position="66"/>
    </location>
</feature>